<dbReference type="InParanoid" id="F6QKB2"/>
<name>F6QKB2_MONDO</name>
<dbReference type="HOGENOM" id="CLU_000846_3_1_1"/>
<evidence type="ECO:0000256" key="1">
    <source>
        <dbReference type="ARBA" id="ARBA00004141"/>
    </source>
</evidence>
<keyword evidence="4" id="KW-0472">Membrane</keyword>
<dbReference type="eggNOG" id="KOG0206">
    <property type="taxonomic scope" value="Eukaryota"/>
</dbReference>
<sequence length="158" mass="17780">MALETHFWTWINHVVTWGSIAFYFAFSLFYGGIFWSFLDIYFVFIQLLSSGSAWFAMILIVVTCLFLDVVKKVFDRQLYPTSTEKAQLAETNPGVECLESMCCFSEGQAACASLGRMLDRVMGNYSAAQVNRCDMSHGSLCYRGVSYKPGRAATLAHQ</sequence>
<dbReference type="PANTHER" id="PTHR24092:SF57">
    <property type="entry name" value="PHOSPHOLIPID-TRANSPORTING ATPASE IF"/>
    <property type="match status" value="1"/>
</dbReference>
<feature type="domain" description="P-type ATPase C-terminal" evidence="5">
    <location>
        <begin position="1"/>
        <end position="81"/>
    </location>
</feature>
<evidence type="ECO:0000313" key="6">
    <source>
        <dbReference type="Ensembl" id="ENSMODP00000017496.3"/>
    </source>
</evidence>
<dbReference type="Bgee" id="ENSMODG00000021291">
    <property type="expression patterns" value="Expressed in spermatocyte and 19 other cell types or tissues"/>
</dbReference>
<dbReference type="GeneTree" id="ENSGT00940000156162"/>
<proteinExistence type="predicted"/>
<keyword evidence="2" id="KW-0479">Metal-binding</keyword>
<reference evidence="6" key="2">
    <citation type="submission" date="2025-08" db="UniProtKB">
        <authorList>
            <consortium name="Ensembl"/>
        </authorList>
    </citation>
    <scope>IDENTIFICATION</scope>
</reference>
<evidence type="ECO:0000256" key="2">
    <source>
        <dbReference type="ARBA" id="ARBA00022723"/>
    </source>
</evidence>
<dbReference type="GO" id="GO:0016020">
    <property type="term" value="C:membrane"/>
    <property type="evidence" value="ECO:0007669"/>
    <property type="project" value="UniProtKB-SubCell"/>
</dbReference>
<evidence type="ECO:0000259" key="5">
    <source>
        <dbReference type="Pfam" id="PF16212"/>
    </source>
</evidence>
<dbReference type="Ensembl" id="ENSMODT00000017822.4">
    <property type="protein sequence ID" value="ENSMODP00000017496.3"/>
    <property type="gene ID" value="ENSMODG00000021291.4"/>
</dbReference>
<dbReference type="GO" id="GO:0046872">
    <property type="term" value="F:metal ion binding"/>
    <property type="evidence" value="ECO:0007669"/>
    <property type="project" value="UniProtKB-KW"/>
</dbReference>
<dbReference type="PANTHER" id="PTHR24092">
    <property type="entry name" value="PROBABLE PHOSPHOLIPID-TRANSPORTING ATPASE"/>
    <property type="match status" value="1"/>
</dbReference>
<dbReference type="STRING" id="13616.ENSMODP00000017496"/>
<feature type="transmembrane region" description="Helical" evidence="4">
    <location>
        <begin position="20"/>
        <end position="45"/>
    </location>
</feature>
<keyword evidence="3" id="KW-0460">Magnesium</keyword>
<dbReference type="AlphaFoldDB" id="F6QKB2"/>
<reference evidence="6 7" key="1">
    <citation type="journal article" date="2007" name="Nature">
        <title>Genome of the marsupial Monodelphis domestica reveals innovation in non-coding sequences.</title>
        <authorList>
            <person name="Mikkelsen T.S."/>
            <person name="Wakefield M.J."/>
            <person name="Aken B."/>
            <person name="Amemiya C.T."/>
            <person name="Chang J.L."/>
            <person name="Duke S."/>
            <person name="Garber M."/>
            <person name="Gentles A.J."/>
            <person name="Goodstadt L."/>
            <person name="Heger A."/>
            <person name="Jurka J."/>
            <person name="Kamal M."/>
            <person name="Mauceli E."/>
            <person name="Searle S.M."/>
            <person name="Sharpe T."/>
            <person name="Baker M.L."/>
            <person name="Batzer M.A."/>
            <person name="Benos P.V."/>
            <person name="Belov K."/>
            <person name="Clamp M."/>
            <person name="Cook A."/>
            <person name="Cuff J."/>
            <person name="Das R."/>
            <person name="Davidow L."/>
            <person name="Deakin J.E."/>
            <person name="Fazzari M.J."/>
            <person name="Glass J.L."/>
            <person name="Grabherr M."/>
            <person name="Greally J.M."/>
            <person name="Gu W."/>
            <person name="Hore T.A."/>
            <person name="Huttley G.A."/>
            <person name="Kleber M."/>
            <person name="Jirtle R.L."/>
            <person name="Koina E."/>
            <person name="Lee J.T."/>
            <person name="Mahony S."/>
            <person name="Marra M.A."/>
            <person name="Miller R.D."/>
            <person name="Nicholls R.D."/>
            <person name="Oda M."/>
            <person name="Papenfuss A.T."/>
            <person name="Parra Z.E."/>
            <person name="Pollock D.D."/>
            <person name="Ray D.A."/>
            <person name="Schein J.E."/>
            <person name="Speed T.P."/>
            <person name="Thompson K."/>
            <person name="VandeBerg J.L."/>
            <person name="Wade C.M."/>
            <person name="Walker J.A."/>
            <person name="Waters P.D."/>
            <person name="Webber C."/>
            <person name="Weidman J.R."/>
            <person name="Xie X."/>
            <person name="Zody M.C."/>
            <person name="Baldwin J."/>
            <person name="Abdouelleil A."/>
            <person name="Abdulkadir J."/>
            <person name="Abebe A."/>
            <person name="Abera B."/>
            <person name="Abreu J."/>
            <person name="Acer S.C."/>
            <person name="Aftuck L."/>
            <person name="Alexander A."/>
            <person name="An P."/>
            <person name="Anderson E."/>
            <person name="Anderson S."/>
            <person name="Arachi H."/>
            <person name="Azer M."/>
            <person name="Bachantsang P."/>
            <person name="Barry A."/>
            <person name="Bayul T."/>
            <person name="Berlin A."/>
            <person name="Bessette D."/>
            <person name="Bloom T."/>
            <person name="Bloom T."/>
            <person name="Boguslavskiy L."/>
            <person name="Bonnet C."/>
            <person name="Boukhgalter B."/>
            <person name="Bourzgui I."/>
            <person name="Brown A."/>
            <person name="Cahill P."/>
            <person name="Channer S."/>
            <person name="Cheshatsang Y."/>
            <person name="Chuda L."/>
            <person name="Citroen M."/>
            <person name="Collymore A."/>
            <person name="Cooke P."/>
            <person name="Costello M."/>
            <person name="D'Aco K."/>
            <person name="Daza R."/>
            <person name="De Haan G."/>
            <person name="DeGray S."/>
            <person name="DeMaso C."/>
            <person name="Dhargay N."/>
            <person name="Dooley K."/>
            <person name="Dooley E."/>
            <person name="Doricent M."/>
            <person name="Dorje P."/>
            <person name="Dorjee K."/>
            <person name="Dupes A."/>
            <person name="Elong R."/>
            <person name="Falk J."/>
            <person name="Farina A."/>
            <person name="Faro S."/>
            <person name="Ferguson D."/>
            <person name="Fisher S."/>
            <person name="Foley C.D."/>
            <person name="Franke A."/>
            <person name="Friedrich D."/>
            <person name="Gadbois L."/>
            <person name="Gearin G."/>
            <person name="Gearin C.R."/>
            <person name="Giannoukos G."/>
            <person name="Goode T."/>
            <person name="Graham J."/>
            <person name="Grandbois E."/>
            <person name="Grewal S."/>
            <person name="Gyaltsen K."/>
            <person name="Hafez N."/>
            <person name="Hagos B."/>
            <person name="Hall J."/>
            <person name="Henson C."/>
            <person name="Hollinger A."/>
            <person name="Honan T."/>
            <person name="Huard M.D."/>
            <person name="Hughes L."/>
            <person name="Hurhula B."/>
            <person name="Husby M.E."/>
            <person name="Kamat A."/>
            <person name="Kanga B."/>
            <person name="Kashin S."/>
            <person name="Khazanovich D."/>
            <person name="Kisner P."/>
            <person name="Lance K."/>
            <person name="Lara M."/>
            <person name="Lee W."/>
            <person name="Lennon N."/>
            <person name="Letendre F."/>
            <person name="LeVine R."/>
            <person name="Lipovsky A."/>
            <person name="Liu X."/>
            <person name="Liu J."/>
            <person name="Liu S."/>
            <person name="Lokyitsang T."/>
            <person name="Lokyitsang Y."/>
            <person name="Lubonja R."/>
            <person name="Lui A."/>
            <person name="MacDonald P."/>
            <person name="Magnisalis V."/>
            <person name="Maru K."/>
            <person name="Matthews C."/>
            <person name="McCusker W."/>
            <person name="McDonough S."/>
            <person name="Mehta T."/>
            <person name="Meldrim J."/>
            <person name="Meneus L."/>
            <person name="Mihai O."/>
            <person name="Mihalev A."/>
            <person name="Mihova T."/>
            <person name="Mittelman R."/>
            <person name="Mlenga V."/>
            <person name="Montmayeur A."/>
            <person name="Mulrain L."/>
            <person name="Navidi A."/>
            <person name="Naylor J."/>
            <person name="Negash T."/>
            <person name="Nguyen T."/>
            <person name="Nguyen N."/>
            <person name="Nicol R."/>
            <person name="Norbu C."/>
            <person name="Norbu N."/>
            <person name="Novod N."/>
            <person name="O'Neill B."/>
            <person name="Osman S."/>
            <person name="Markiewicz E."/>
            <person name="Oyono O.L."/>
            <person name="Patti C."/>
            <person name="Phunkhang P."/>
            <person name="Pierre F."/>
            <person name="Priest M."/>
            <person name="Raghuraman S."/>
            <person name="Rege F."/>
            <person name="Reyes R."/>
            <person name="Rise C."/>
            <person name="Rogov P."/>
            <person name="Ross K."/>
            <person name="Ryan E."/>
            <person name="Settipalli S."/>
            <person name="Shea T."/>
            <person name="Sherpa N."/>
            <person name="Shi L."/>
            <person name="Shih D."/>
            <person name="Sparrow T."/>
            <person name="Spaulding J."/>
            <person name="Stalker J."/>
            <person name="Stange-Thomann N."/>
            <person name="Stavropoulos S."/>
            <person name="Stone C."/>
            <person name="Strader C."/>
            <person name="Tesfaye S."/>
            <person name="Thomson T."/>
            <person name="Thoulutsang Y."/>
            <person name="Thoulutsang D."/>
            <person name="Topham K."/>
            <person name="Topping I."/>
            <person name="Tsamla T."/>
            <person name="Vassiliev H."/>
            <person name="Vo A."/>
            <person name="Wangchuk T."/>
            <person name="Wangdi T."/>
            <person name="Weiand M."/>
            <person name="Wilkinson J."/>
            <person name="Wilson A."/>
            <person name="Yadav S."/>
            <person name="Young G."/>
            <person name="Yu Q."/>
            <person name="Zembek L."/>
            <person name="Zhong D."/>
            <person name="Zimmer A."/>
            <person name="Zwirko Z."/>
            <person name="Jaffe D.B."/>
            <person name="Alvarez P."/>
            <person name="Brockman W."/>
            <person name="Butler J."/>
            <person name="Chin C."/>
            <person name="Gnerre S."/>
            <person name="MacCallum I."/>
            <person name="Graves J.A."/>
            <person name="Ponting C.P."/>
            <person name="Breen M."/>
            <person name="Samollow P.B."/>
            <person name="Lander E.S."/>
            <person name="Lindblad-Toh K."/>
        </authorList>
    </citation>
    <scope>NUCLEOTIDE SEQUENCE [LARGE SCALE GENOMIC DNA]</scope>
</reference>
<reference evidence="6" key="3">
    <citation type="submission" date="2025-09" db="UniProtKB">
        <authorList>
            <consortium name="Ensembl"/>
        </authorList>
    </citation>
    <scope>IDENTIFICATION</scope>
</reference>
<keyword evidence="4" id="KW-0812">Transmembrane</keyword>
<keyword evidence="7" id="KW-1185">Reference proteome</keyword>
<comment type="subcellular location">
    <subcellularLocation>
        <location evidence="1">Membrane</location>
        <topology evidence="1">Multi-pass membrane protein</topology>
    </subcellularLocation>
</comment>
<organism evidence="6 7">
    <name type="scientific">Monodelphis domestica</name>
    <name type="common">Gray short-tailed opossum</name>
    <dbReference type="NCBI Taxonomy" id="13616"/>
    <lineage>
        <taxon>Eukaryota</taxon>
        <taxon>Metazoa</taxon>
        <taxon>Chordata</taxon>
        <taxon>Craniata</taxon>
        <taxon>Vertebrata</taxon>
        <taxon>Euteleostomi</taxon>
        <taxon>Mammalia</taxon>
        <taxon>Metatheria</taxon>
        <taxon>Didelphimorphia</taxon>
        <taxon>Didelphidae</taxon>
        <taxon>Monodelphis</taxon>
    </lineage>
</organism>
<keyword evidence="4" id="KW-1133">Transmembrane helix</keyword>
<dbReference type="InterPro" id="IPR032630">
    <property type="entry name" value="P_typ_ATPase_c"/>
</dbReference>
<evidence type="ECO:0000313" key="7">
    <source>
        <dbReference type="Proteomes" id="UP000002280"/>
    </source>
</evidence>
<accession>F6QKB2</accession>
<feature type="transmembrane region" description="Helical" evidence="4">
    <location>
        <begin position="51"/>
        <end position="70"/>
    </location>
</feature>
<evidence type="ECO:0000256" key="4">
    <source>
        <dbReference type="SAM" id="Phobius"/>
    </source>
</evidence>
<dbReference type="Pfam" id="PF16212">
    <property type="entry name" value="PhoLip_ATPase_C"/>
    <property type="match status" value="1"/>
</dbReference>
<dbReference type="Proteomes" id="UP000002280">
    <property type="component" value="Chromosome 7"/>
</dbReference>
<evidence type="ECO:0000256" key="3">
    <source>
        <dbReference type="ARBA" id="ARBA00022842"/>
    </source>
</evidence>
<protein>
    <recommendedName>
        <fullName evidence="5">P-type ATPase C-terminal domain-containing protein</fullName>
    </recommendedName>
</protein>